<keyword evidence="3" id="KW-1185">Reference proteome</keyword>
<gene>
    <name evidence="1" type="ORF">GSMUA_171690.1</name>
</gene>
<dbReference type="InParanoid" id="A0A804JK97"/>
<dbReference type="Gramene" id="Ma06_t25420.1">
    <property type="protein sequence ID" value="Ma06_p25420.1"/>
    <property type="gene ID" value="Ma06_g25420"/>
</dbReference>
<evidence type="ECO:0000313" key="1">
    <source>
        <dbReference type="EMBL" id="CAG1847374.1"/>
    </source>
</evidence>
<sequence>MQRAGIEGPGLISPEGLKKFFGRQLKRLCSLQHRYMAERASGT</sequence>
<reference evidence="2" key="2">
    <citation type="submission" date="2021-05" db="UniProtKB">
        <authorList>
            <consortium name="EnsemblPlants"/>
        </authorList>
    </citation>
    <scope>IDENTIFICATION</scope>
    <source>
        <strain evidence="2">subsp. malaccensis</strain>
    </source>
</reference>
<evidence type="ECO:0000313" key="3">
    <source>
        <dbReference type="Proteomes" id="UP000012960"/>
    </source>
</evidence>
<dbReference type="Proteomes" id="UP000012960">
    <property type="component" value="Unplaced"/>
</dbReference>
<accession>A0A804JK97</accession>
<dbReference type="EMBL" id="HG996471">
    <property type="protein sequence ID" value="CAG1847374.1"/>
    <property type="molecule type" value="Genomic_DNA"/>
</dbReference>
<dbReference type="AlphaFoldDB" id="A0A804JK97"/>
<evidence type="ECO:0000313" key="2">
    <source>
        <dbReference type="EnsemblPlants" id="Ma06_p25420.1"/>
    </source>
</evidence>
<reference evidence="1" key="1">
    <citation type="submission" date="2021-03" db="EMBL/GenBank/DDBJ databases">
        <authorList>
            <consortium name="Genoscope - CEA"/>
            <person name="William W."/>
        </authorList>
    </citation>
    <scope>NUCLEOTIDE SEQUENCE</scope>
    <source>
        <strain evidence="1">Doubled-haploid Pahang</strain>
    </source>
</reference>
<organism evidence="2 3">
    <name type="scientific">Musa acuminata subsp. malaccensis</name>
    <name type="common">Wild banana</name>
    <name type="synonym">Musa malaccensis</name>
    <dbReference type="NCBI Taxonomy" id="214687"/>
    <lineage>
        <taxon>Eukaryota</taxon>
        <taxon>Viridiplantae</taxon>
        <taxon>Streptophyta</taxon>
        <taxon>Embryophyta</taxon>
        <taxon>Tracheophyta</taxon>
        <taxon>Spermatophyta</taxon>
        <taxon>Magnoliopsida</taxon>
        <taxon>Liliopsida</taxon>
        <taxon>Zingiberales</taxon>
        <taxon>Musaceae</taxon>
        <taxon>Musa</taxon>
    </lineage>
</organism>
<protein>
    <submittedName>
        <fullName evidence="1">(wild Malaysian banana) hypothetical protein</fullName>
    </submittedName>
</protein>
<name>A0A804JK97_MUSAM</name>
<proteinExistence type="predicted"/>
<dbReference type="EnsemblPlants" id="Ma06_t25420.1">
    <property type="protein sequence ID" value="Ma06_p25420.1"/>
    <property type="gene ID" value="Ma06_g25420"/>
</dbReference>